<gene>
    <name evidence="2" type="ORF">FUA23_21690</name>
</gene>
<feature type="signal peptide" evidence="1">
    <location>
        <begin position="1"/>
        <end position="25"/>
    </location>
</feature>
<evidence type="ECO:0000256" key="1">
    <source>
        <dbReference type="SAM" id="SignalP"/>
    </source>
</evidence>
<evidence type="ECO:0008006" key="4">
    <source>
        <dbReference type="Google" id="ProtNLM"/>
    </source>
</evidence>
<organism evidence="2 3">
    <name type="scientific">Neolewinella aurantiaca</name>
    <dbReference type="NCBI Taxonomy" id="2602767"/>
    <lineage>
        <taxon>Bacteria</taxon>
        <taxon>Pseudomonadati</taxon>
        <taxon>Bacteroidota</taxon>
        <taxon>Saprospiria</taxon>
        <taxon>Saprospirales</taxon>
        <taxon>Lewinellaceae</taxon>
        <taxon>Neolewinella</taxon>
    </lineage>
</organism>
<comment type="caution">
    <text evidence="2">The sequence shown here is derived from an EMBL/GenBank/DDBJ whole genome shotgun (WGS) entry which is preliminary data.</text>
</comment>
<evidence type="ECO:0000313" key="2">
    <source>
        <dbReference type="EMBL" id="TXF83084.1"/>
    </source>
</evidence>
<dbReference type="Proteomes" id="UP000321907">
    <property type="component" value="Unassembled WGS sequence"/>
</dbReference>
<evidence type="ECO:0000313" key="3">
    <source>
        <dbReference type="Proteomes" id="UP000321907"/>
    </source>
</evidence>
<name>A0A5C7FFI0_9BACT</name>
<keyword evidence="3" id="KW-1185">Reference proteome</keyword>
<dbReference type="RefSeq" id="WP_147932880.1">
    <property type="nucleotide sequence ID" value="NZ_VOXD01000063.1"/>
</dbReference>
<reference evidence="2 3" key="1">
    <citation type="submission" date="2019-08" db="EMBL/GenBank/DDBJ databases">
        <title>Lewinella sp. strain SSH13 Genome sequencing and assembly.</title>
        <authorList>
            <person name="Kim I."/>
        </authorList>
    </citation>
    <scope>NUCLEOTIDE SEQUENCE [LARGE SCALE GENOMIC DNA]</scope>
    <source>
        <strain evidence="2 3">SSH13</strain>
    </source>
</reference>
<proteinExistence type="predicted"/>
<sequence>MNTFLTYAMLAPFLCIILISSGCTKDSCGGDMKMIGDQFLNDEISGSITHTDYPGTVIFVDSDGNEFEFLKVENNLNIERKEIPDFGECDNGLMFTPYYNIEKFKLTYVSSIGEDTISIEILPWVSRAATRENILTPDDQTQIGRDQFSVKLAFPDCPVVNTFQYLEDDRGASEINSVPFPRSKFQQTYSDTYGVRRAWSNEVWFSYSRGIVAFNYCDKNYAQVIN</sequence>
<feature type="chain" id="PRO_5022817337" description="Lipoprotein" evidence="1">
    <location>
        <begin position="26"/>
        <end position="226"/>
    </location>
</feature>
<dbReference type="AlphaFoldDB" id="A0A5C7FFI0"/>
<keyword evidence="1" id="KW-0732">Signal</keyword>
<dbReference type="EMBL" id="VOXD01000063">
    <property type="protein sequence ID" value="TXF83084.1"/>
    <property type="molecule type" value="Genomic_DNA"/>
</dbReference>
<accession>A0A5C7FFI0</accession>
<protein>
    <recommendedName>
        <fullName evidence="4">Lipoprotein</fullName>
    </recommendedName>
</protein>